<proteinExistence type="predicted"/>
<dbReference type="Pfam" id="PF10947">
    <property type="entry name" value="DUF2628"/>
    <property type="match status" value="1"/>
</dbReference>
<keyword evidence="1" id="KW-0812">Transmembrane</keyword>
<dbReference type="EMBL" id="CP024199">
    <property type="protein sequence ID" value="AUG52451.1"/>
    <property type="molecule type" value="Genomic_DNA"/>
</dbReference>
<protein>
    <recommendedName>
        <fullName evidence="4">DUF2628 domain-containing protein</fullName>
    </recommendedName>
</protein>
<keyword evidence="1" id="KW-1133">Transmembrane helix</keyword>
<keyword evidence="3" id="KW-1185">Reference proteome</keyword>
<feature type="transmembrane region" description="Helical" evidence="1">
    <location>
        <begin position="146"/>
        <end position="165"/>
    </location>
</feature>
<dbReference type="RefSeq" id="WP_101284369.1">
    <property type="nucleotide sequence ID" value="NZ_CP024199.1"/>
</dbReference>
<feature type="transmembrane region" description="Helical" evidence="1">
    <location>
        <begin position="107"/>
        <end position="125"/>
    </location>
</feature>
<reference evidence="2 3" key="1">
    <citation type="submission" date="2017-10" db="EMBL/GenBank/DDBJ databases">
        <title>Biodiversity and function of Thalassospira species in the particle-attached aromatic-hydrocarbon-degrading consortia from the surface seawater of the China South Sea.</title>
        <authorList>
            <person name="Dong C."/>
            <person name="Liu R."/>
            <person name="Shao Z."/>
        </authorList>
    </citation>
    <scope>NUCLEOTIDE SEQUENCE [LARGE SCALE GENOMIC DNA]</scope>
    <source>
        <strain evidence="2 3">CSC3H3</strain>
    </source>
</reference>
<evidence type="ECO:0000256" key="1">
    <source>
        <dbReference type="SAM" id="Phobius"/>
    </source>
</evidence>
<evidence type="ECO:0000313" key="3">
    <source>
        <dbReference type="Proteomes" id="UP000233458"/>
    </source>
</evidence>
<organism evidence="2 3">
    <name type="scientific">Thalassospira marina</name>
    <dbReference type="NCBI Taxonomy" id="2048283"/>
    <lineage>
        <taxon>Bacteria</taxon>
        <taxon>Pseudomonadati</taxon>
        <taxon>Pseudomonadota</taxon>
        <taxon>Alphaproteobacteria</taxon>
        <taxon>Rhodospirillales</taxon>
        <taxon>Thalassospiraceae</taxon>
        <taxon>Thalassospira</taxon>
    </lineage>
</organism>
<evidence type="ECO:0000313" key="2">
    <source>
        <dbReference type="EMBL" id="AUG52451.1"/>
    </source>
</evidence>
<keyword evidence="1" id="KW-0472">Membrane</keyword>
<name>A0ABN5FC99_9PROT</name>
<evidence type="ECO:0008006" key="4">
    <source>
        <dbReference type="Google" id="ProtNLM"/>
    </source>
</evidence>
<dbReference type="InterPro" id="IPR024399">
    <property type="entry name" value="DUF2628"/>
</dbReference>
<dbReference type="Proteomes" id="UP000233458">
    <property type="component" value="Chromosome"/>
</dbReference>
<sequence>MSENTTTVNTAKDYSPSWQRRFEMLDYLGADRLSYDAMRKTEKYKSLSFGERFRLSQNFLALFFGSIYYFCKGMWAKGLFIITASSIYSMLLIGIEVAVGRAFLASIVYWLPTAIFTFLLANYDYYRKEKLGEKIWPNIPAIFGDIKVALPVAFIALVANIYFAYQSTMMLADPYMGY</sequence>
<accession>A0ABN5FC99</accession>
<gene>
    <name evidence="2" type="ORF">CSC3H3_06780</name>
</gene>